<reference evidence="2 3" key="1">
    <citation type="submission" date="2016-03" db="EMBL/GenBank/DDBJ databases">
        <title>Choanephora cucurbitarum.</title>
        <authorList>
            <person name="Min B."/>
            <person name="Park H."/>
            <person name="Park J.-H."/>
            <person name="Shin H.-D."/>
            <person name="Choi I.-G."/>
        </authorList>
    </citation>
    <scope>NUCLEOTIDE SEQUENCE [LARGE SCALE GENOMIC DNA]</scope>
    <source>
        <strain evidence="2 3">KUS-F28377</strain>
    </source>
</reference>
<proteinExistence type="predicted"/>
<dbReference type="PANTHER" id="PTHR11188:SF17">
    <property type="entry name" value="FI21816P1"/>
    <property type="match status" value="1"/>
</dbReference>
<dbReference type="AlphaFoldDB" id="A0A1C7NDS1"/>
<evidence type="ECO:0000313" key="2">
    <source>
        <dbReference type="EMBL" id="OBZ87235.1"/>
    </source>
</evidence>
<protein>
    <recommendedName>
        <fullName evidence="1">Arrestin-like N-terminal domain-containing protein</fullName>
    </recommendedName>
</protein>
<dbReference type="SUPFAM" id="SSF81296">
    <property type="entry name" value="E set domains"/>
    <property type="match status" value="1"/>
</dbReference>
<dbReference type="GO" id="GO:0005737">
    <property type="term" value="C:cytoplasm"/>
    <property type="evidence" value="ECO:0007669"/>
    <property type="project" value="TreeGrafter"/>
</dbReference>
<gene>
    <name evidence="2" type="ORF">A0J61_04712</name>
</gene>
<name>A0A1C7NDS1_9FUNG</name>
<dbReference type="Pfam" id="PF00339">
    <property type="entry name" value="Arrestin_N"/>
    <property type="match status" value="1"/>
</dbReference>
<keyword evidence="3" id="KW-1185">Reference proteome</keyword>
<dbReference type="InterPro" id="IPR011021">
    <property type="entry name" value="Arrestin-like_N"/>
</dbReference>
<feature type="non-terminal residue" evidence="2">
    <location>
        <position position="1"/>
    </location>
</feature>
<dbReference type="InterPro" id="IPR050357">
    <property type="entry name" value="Arrestin_domain-protein"/>
</dbReference>
<dbReference type="InterPro" id="IPR014752">
    <property type="entry name" value="Arrestin-like_C"/>
</dbReference>
<dbReference type="PANTHER" id="PTHR11188">
    <property type="entry name" value="ARRESTIN DOMAIN CONTAINING PROTEIN"/>
    <property type="match status" value="1"/>
</dbReference>
<dbReference type="InParanoid" id="A0A1C7NDS1"/>
<dbReference type="GO" id="GO:0015031">
    <property type="term" value="P:protein transport"/>
    <property type="evidence" value="ECO:0007669"/>
    <property type="project" value="TreeGrafter"/>
</dbReference>
<comment type="caution">
    <text evidence="2">The sequence shown here is derived from an EMBL/GenBank/DDBJ whole genome shotgun (WGS) entry which is preliminary data.</text>
</comment>
<dbReference type="STRING" id="101091.A0A1C7NDS1"/>
<feature type="domain" description="Arrestin-like N-terminal" evidence="1">
    <location>
        <begin position="64"/>
        <end position="185"/>
    </location>
</feature>
<dbReference type="OrthoDB" id="2333384at2759"/>
<organism evidence="2 3">
    <name type="scientific">Choanephora cucurbitarum</name>
    <dbReference type="NCBI Taxonomy" id="101091"/>
    <lineage>
        <taxon>Eukaryota</taxon>
        <taxon>Fungi</taxon>
        <taxon>Fungi incertae sedis</taxon>
        <taxon>Mucoromycota</taxon>
        <taxon>Mucoromycotina</taxon>
        <taxon>Mucoromycetes</taxon>
        <taxon>Mucorales</taxon>
        <taxon>Mucorineae</taxon>
        <taxon>Choanephoraceae</taxon>
        <taxon>Choanephoroideae</taxon>
        <taxon>Choanephora</taxon>
    </lineage>
</organism>
<dbReference type="Gene3D" id="2.60.40.640">
    <property type="match status" value="1"/>
</dbReference>
<evidence type="ECO:0000313" key="3">
    <source>
        <dbReference type="Proteomes" id="UP000093000"/>
    </source>
</evidence>
<sequence length="457" mass="52699">LFFYSVCLSAMDDDLLSDYLQTEQRLSWQDEIEPTFSSDYQFAKISDRKYRKPPVHFSVQLEHIDGDHQKSVCHPGSIFEGRVNIKLEAPLAAQYLKLVFKGAERIHHDPIGKESKKKGERLFAIRTILWGLPEQDETSQWPIIEAGDHQFRFTCELPMVNYPPTFRHHLASCQFELIAYLERPGIRPFQTLPCYVPFEPFLISTPYKQPQLYQEKARLSDKDRVILLLHQGCHHNLLDTHSLHIQITLLHSRPSSATHHWIKRRSLLLLSESDDSHGAEGHGGDMLSHIEVFIKRQVDVTHGSYFRSDTMVMCHLEQSAFQMHKKGQATAYSLYLPVPSRIHPSLPPVVQKNFDLMGMTTTINFSKHVKMSYSLHVTAKVKQGLRWTKKQLFCVPLHFGTMARGEQVPSSLVSYRDTVVIEDETLHTKPRFLRVPKLDEQLPAYDAEMPPPPFVLS</sequence>
<dbReference type="EMBL" id="LUGH01000236">
    <property type="protein sequence ID" value="OBZ87235.1"/>
    <property type="molecule type" value="Genomic_DNA"/>
</dbReference>
<dbReference type="Proteomes" id="UP000093000">
    <property type="component" value="Unassembled WGS sequence"/>
</dbReference>
<accession>A0A1C7NDS1</accession>
<dbReference type="InterPro" id="IPR014756">
    <property type="entry name" value="Ig_E-set"/>
</dbReference>
<evidence type="ECO:0000259" key="1">
    <source>
        <dbReference type="Pfam" id="PF00339"/>
    </source>
</evidence>